<accession>A0AAQ1G587</accession>
<dbReference type="RefSeq" id="WP_088273972.1">
    <property type="nucleotide sequence ID" value="NZ_FNVE01000002.1"/>
</dbReference>
<keyword evidence="1" id="KW-0812">Transmembrane</keyword>
<proteinExistence type="predicted"/>
<organism evidence="2 3">
    <name type="scientific">Halopseudomonas aestusnigri</name>
    <dbReference type="NCBI Taxonomy" id="857252"/>
    <lineage>
        <taxon>Bacteria</taxon>
        <taxon>Pseudomonadati</taxon>
        <taxon>Pseudomonadota</taxon>
        <taxon>Gammaproteobacteria</taxon>
        <taxon>Pseudomonadales</taxon>
        <taxon>Pseudomonadaceae</taxon>
        <taxon>Halopseudomonas</taxon>
    </lineage>
</organism>
<evidence type="ECO:0000256" key="1">
    <source>
        <dbReference type="SAM" id="Phobius"/>
    </source>
</evidence>
<evidence type="ECO:0000313" key="2">
    <source>
        <dbReference type="EMBL" id="SEF82432.1"/>
    </source>
</evidence>
<protein>
    <submittedName>
        <fullName evidence="2">Uncharacterized protein</fullName>
    </submittedName>
</protein>
<keyword evidence="1" id="KW-1133">Transmembrane helix</keyword>
<reference evidence="2 3" key="1">
    <citation type="submission" date="2016-10" db="EMBL/GenBank/DDBJ databases">
        <authorList>
            <person name="Varghese N."/>
            <person name="Submissions S."/>
        </authorList>
    </citation>
    <scope>NUCLEOTIDE SEQUENCE [LARGE SCALE GENOMIC DNA]</scope>
    <source>
        <strain evidence="2 3">CECT 8317</strain>
    </source>
</reference>
<feature type="transmembrane region" description="Helical" evidence="1">
    <location>
        <begin position="34"/>
        <end position="54"/>
    </location>
</feature>
<dbReference type="AlphaFoldDB" id="A0AAQ1G587"/>
<keyword evidence="3" id="KW-1185">Reference proteome</keyword>
<gene>
    <name evidence="2" type="ORF">SAMN05216586_10231</name>
</gene>
<name>A0AAQ1G587_9GAMM</name>
<dbReference type="EMBL" id="FNVE01000002">
    <property type="protein sequence ID" value="SEF82432.1"/>
    <property type="molecule type" value="Genomic_DNA"/>
</dbReference>
<dbReference type="Proteomes" id="UP000243518">
    <property type="component" value="Unassembled WGS sequence"/>
</dbReference>
<sequence length="84" mass="9072">MSREEQRDIAVGGILQSLNDARYASDKEPISSEYFGVALGMISLAYSLGLISFAERIRLGKLNLNAASYARKARAAAQEPTHAA</sequence>
<evidence type="ECO:0000313" key="3">
    <source>
        <dbReference type="Proteomes" id="UP000243518"/>
    </source>
</evidence>
<comment type="caution">
    <text evidence="2">The sequence shown here is derived from an EMBL/GenBank/DDBJ whole genome shotgun (WGS) entry which is preliminary data.</text>
</comment>
<keyword evidence="1" id="KW-0472">Membrane</keyword>